<dbReference type="EMBL" id="AP029612">
    <property type="protein sequence ID" value="BFG70946.1"/>
    <property type="molecule type" value="Genomic_DNA"/>
</dbReference>
<gene>
    <name evidence="2" type="ORF">KACHI17_18270</name>
</gene>
<keyword evidence="1" id="KW-0812">Transmembrane</keyword>
<protein>
    <submittedName>
        <fullName evidence="2">Biotin/lipoyl-binding protein</fullName>
    </submittedName>
</protein>
<dbReference type="SUPFAM" id="SSF56954">
    <property type="entry name" value="Outer membrane efflux proteins (OEP)"/>
    <property type="match status" value="1"/>
</dbReference>
<feature type="transmembrane region" description="Helical" evidence="1">
    <location>
        <begin position="40"/>
        <end position="57"/>
    </location>
</feature>
<dbReference type="PANTHER" id="PTHR30386:SF27">
    <property type="entry name" value="MEMBRANE FUSION PROTEIN (MFP) FAMILY PROTEIN"/>
    <property type="match status" value="1"/>
</dbReference>
<dbReference type="SUPFAM" id="SSF51230">
    <property type="entry name" value="Single hybrid motif"/>
    <property type="match status" value="1"/>
</dbReference>
<keyword evidence="1" id="KW-1133">Transmembrane helix</keyword>
<proteinExistence type="predicted"/>
<dbReference type="PANTHER" id="PTHR30386">
    <property type="entry name" value="MEMBRANE FUSION SUBUNIT OF EMRAB-TOLC MULTIDRUG EFFLUX PUMP"/>
    <property type="match status" value="1"/>
</dbReference>
<accession>A0AAT9GKA7</accession>
<evidence type="ECO:0000313" key="2">
    <source>
        <dbReference type="EMBL" id="BFG70946.1"/>
    </source>
</evidence>
<evidence type="ECO:0000256" key="1">
    <source>
        <dbReference type="SAM" id="Phobius"/>
    </source>
</evidence>
<reference evidence="2" key="1">
    <citation type="submission" date="2024-02" db="EMBL/GenBank/DDBJ databases">
        <title>Sediminibacterium planktonica sp. nov. and Sediminibacterium longus sp. nov., isolated from surface lake and river water.</title>
        <authorList>
            <person name="Watanabe K."/>
            <person name="Takemine S."/>
            <person name="Ishii Y."/>
            <person name="Ogata Y."/>
            <person name="Shindo C."/>
            <person name="Suda W."/>
        </authorList>
    </citation>
    <scope>NUCLEOTIDE SEQUENCE</scope>
    <source>
        <strain evidence="2">KACHI17</strain>
    </source>
</reference>
<name>A0AAT9GKA7_9BACT</name>
<dbReference type="InterPro" id="IPR050739">
    <property type="entry name" value="MFP"/>
</dbReference>
<dbReference type="InterPro" id="IPR011053">
    <property type="entry name" value="Single_hybrid_motif"/>
</dbReference>
<organism evidence="2">
    <name type="scientific">Sediminibacterium sp. KACHI17</name>
    <dbReference type="NCBI Taxonomy" id="1751071"/>
    <lineage>
        <taxon>Bacteria</taxon>
        <taxon>Pseudomonadati</taxon>
        <taxon>Bacteroidota</taxon>
        <taxon>Chitinophagia</taxon>
        <taxon>Chitinophagales</taxon>
        <taxon>Chitinophagaceae</taxon>
        <taxon>Sediminibacterium</taxon>
    </lineage>
</organism>
<dbReference type="AlphaFoldDB" id="A0AAT9GKA7"/>
<dbReference type="PRINTS" id="PR01490">
    <property type="entry name" value="RTXTOXIND"/>
</dbReference>
<sequence>MHNRMSKYLTCEPEKELEKNELPSFRNIYHINRTSRVRKWLWGSLILVVLVMFLPWTQNIRARGLITTLKQEQRPQELNSIIGGRVEKWYVKEGDFVQKGDTILQLGEVKVEYFDPALLERTGLQIDAKQNAAEGYQNKALTASQQVVALEEGRELKLSQIDIKLKQQQLKVESDSMDLGAVQNELAVAKRQIDAAKAMLDSGVISLVDFERRKIAFQNATAKRIGAENKYLQSKQELTALRIEKNTVIQDYTDKIAKARGDQFSAMSDKASSDAEVAKLKNAYSNYDMRNKLYYVTAPQSGQITKARKAGIGEILKEGDMIVEIVPDNIQYAVELFVEPMDMPLLSKGQKIRFVFDGFPAIVFSGWPASSYGTFGGLVTAIENSVSTNGKFRVLVTEDPSDKAWPKLLRIGGGANGIALLKDVSVGYELWRNINGFPPEYYQPATSTTTTKNKESAK</sequence>
<dbReference type="Gene3D" id="2.40.50.100">
    <property type="match status" value="1"/>
</dbReference>
<keyword evidence="1" id="KW-0472">Membrane</keyword>